<dbReference type="AlphaFoldDB" id="A0A2T1D922"/>
<keyword evidence="4" id="KW-1185">Reference proteome</keyword>
<proteinExistence type="predicted"/>
<organism evidence="3 4">
    <name type="scientific">Phormidesmis priestleyi ULC007</name>
    <dbReference type="NCBI Taxonomy" id="1920490"/>
    <lineage>
        <taxon>Bacteria</taxon>
        <taxon>Bacillati</taxon>
        <taxon>Cyanobacteriota</taxon>
        <taxon>Cyanophyceae</taxon>
        <taxon>Leptolyngbyales</taxon>
        <taxon>Leptolyngbyaceae</taxon>
        <taxon>Phormidesmis</taxon>
    </lineage>
</organism>
<dbReference type="Pfam" id="PF01025">
    <property type="entry name" value="GrpE"/>
    <property type="match status" value="1"/>
</dbReference>
<evidence type="ECO:0000256" key="2">
    <source>
        <dbReference type="SAM" id="MobiDB-lite"/>
    </source>
</evidence>
<reference evidence="3 4" key="2">
    <citation type="submission" date="2018-03" db="EMBL/GenBank/DDBJ databases">
        <title>The ancient ancestry and fast evolution of plastids.</title>
        <authorList>
            <person name="Moore K.R."/>
            <person name="Magnabosco C."/>
            <person name="Momper L."/>
            <person name="Gold D.A."/>
            <person name="Bosak T."/>
            <person name="Fournier G.P."/>
        </authorList>
    </citation>
    <scope>NUCLEOTIDE SEQUENCE [LARGE SCALE GENOMIC DNA]</scope>
    <source>
        <strain evidence="3 4">ULC007</strain>
    </source>
</reference>
<name>A0A2T1D922_9CYAN</name>
<dbReference type="GO" id="GO:0042803">
    <property type="term" value="F:protein homodimerization activity"/>
    <property type="evidence" value="ECO:0007669"/>
    <property type="project" value="InterPro"/>
</dbReference>
<dbReference type="EMBL" id="PVWG01000034">
    <property type="protein sequence ID" value="PSB16992.1"/>
    <property type="molecule type" value="Genomic_DNA"/>
</dbReference>
<evidence type="ECO:0000313" key="3">
    <source>
        <dbReference type="EMBL" id="PSB16992.1"/>
    </source>
</evidence>
<dbReference type="InterPro" id="IPR009012">
    <property type="entry name" value="GrpE_head"/>
</dbReference>
<dbReference type="PRINTS" id="PR00773">
    <property type="entry name" value="GRPEPROTEIN"/>
</dbReference>
<dbReference type="GO" id="GO:0051087">
    <property type="term" value="F:protein-folding chaperone binding"/>
    <property type="evidence" value="ECO:0007669"/>
    <property type="project" value="InterPro"/>
</dbReference>
<accession>A0A2T1D922</accession>
<dbReference type="STRING" id="1920490.GCA_001895925_02015"/>
<protein>
    <submittedName>
        <fullName evidence="3">Nucleotide exchange factor GrpE</fullName>
    </submittedName>
</protein>
<dbReference type="Gene3D" id="2.30.22.10">
    <property type="entry name" value="Head domain of nucleotide exchange factor GrpE"/>
    <property type="match status" value="1"/>
</dbReference>
<dbReference type="GO" id="GO:0006457">
    <property type="term" value="P:protein folding"/>
    <property type="evidence" value="ECO:0007669"/>
    <property type="project" value="InterPro"/>
</dbReference>
<dbReference type="InterPro" id="IPR000740">
    <property type="entry name" value="GrpE"/>
</dbReference>
<comment type="caution">
    <text evidence="3">The sequence shown here is derived from an EMBL/GenBank/DDBJ whole genome shotgun (WGS) entry which is preliminary data.</text>
</comment>
<dbReference type="GO" id="GO:0000774">
    <property type="term" value="F:adenyl-nucleotide exchange factor activity"/>
    <property type="evidence" value="ECO:0007669"/>
    <property type="project" value="InterPro"/>
</dbReference>
<evidence type="ECO:0000256" key="1">
    <source>
        <dbReference type="ARBA" id="ARBA00023186"/>
    </source>
</evidence>
<keyword evidence="1" id="KW-0143">Chaperone</keyword>
<feature type="region of interest" description="Disordered" evidence="2">
    <location>
        <begin position="33"/>
        <end position="52"/>
    </location>
</feature>
<reference evidence="3 4" key="1">
    <citation type="submission" date="2018-02" db="EMBL/GenBank/DDBJ databases">
        <authorList>
            <person name="Cohen D.B."/>
            <person name="Kent A.D."/>
        </authorList>
    </citation>
    <scope>NUCLEOTIDE SEQUENCE [LARGE SCALE GENOMIC DNA]</scope>
    <source>
        <strain evidence="3 4">ULC007</strain>
    </source>
</reference>
<gene>
    <name evidence="3" type="primary">grpE</name>
    <name evidence="3" type="ORF">C7B65_20055</name>
</gene>
<sequence length="257" mass="30083">MENFHLSSARLKPHKPVRWLPLTENICLEELKMEQEKAPDNKPKQDTESQDIDRQILESVNNSENEPEPIQAGQSNVEELEPNYPSILDKLDQLNVLFQEKIQDDTTKAVLFDRLYNQLTAYRDDFVFKHVIQRVLKDLLRLFDTLEDTLDETTLANMQREDLISRLQSFQAQMLKTLERQEVELIKHNGSMRFDEATQEAIDVRLVHSPEDDQKVLKVHRQGFKYRDSLLRPEQVIVGRYEGQTVSEATTDSSQQF</sequence>
<evidence type="ECO:0000313" key="4">
    <source>
        <dbReference type="Proteomes" id="UP000238634"/>
    </source>
</evidence>
<dbReference type="Proteomes" id="UP000238634">
    <property type="component" value="Unassembled WGS sequence"/>
</dbReference>